<evidence type="ECO:0000313" key="1">
    <source>
        <dbReference type="EMBL" id="PIR77707.1"/>
    </source>
</evidence>
<proteinExistence type="predicted"/>
<dbReference type="EMBL" id="PFBW01000041">
    <property type="protein sequence ID" value="PIR77707.1"/>
    <property type="molecule type" value="Genomic_DNA"/>
</dbReference>
<dbReference type="SUPFAM" id="SSF109604">
    <property type="entry name" value="HD-domain/PDEase-like"/>
    <property type="match status" value="1"/>
</dbReference>
<dbReference type="InterPro" id="IPR003607">
    <property type="entry name" value="HD/PDEase_dom"/>
</dbReference>
<evidence type="ECO:0008006" key="3">
    <source>
        <dbReference type="Google" id="ProtNLM"/>
    </source>
</evidence>
<dbReference type="Proteomes" id="UP000228528">
    <property type="component" value="Unassembled WGS sequence"/>
</dbReference>
<dbReference type="AlphaFoldDB" id="A0A2M6P1Y6"/>
<feature type="non-terminal residue" evidence="1">
    <location>
        <position position="88"/>
    </location>
</feature>
<sequence length="88" mass="9779">MVLDEGAKIIHQREPIFNETEKLSVMLGCLCHDLGKPETTKLGEKHGVPRIRSLGHSEAGQKHAKSFLANFTFGERVEEGVLTCVLKH</sequence>
<dbReference type="CDD" id="cd00077">
    <property type="entry name" value="HDc"/>
    <property type="match status" value="1"/>
</dbReference>
<comment type="caution">
    <text evidence="1">The sequence shown here is derived from an EMBL/GenBank/DDBJ whole genome shotgun (WGS) entry which is preliminary data.</text>
</comment>
<protein>
    <recommendedName>
        <fullName evidence="3">HD domain-containing protein</fullName>
    </recommendedName>
</protein>
<accession>A0A2M6P1Y6</accession>
<dbReference type="Gene3D" id="1.10.3210.10">
    <property type="entry name" value="Hypothetical protein af1432"/>
    <property type="match status" value="1"/>
</dbReference>
<gene>
    <name evidence="1" type="ORF">COU30_00955</name>
</gene>
<evidence type="ECO:0000313" key="2">
    <source>
        <dbReference type="Proteomes" id="UP000228528"/>
    </source>
</evidence>
<reference evidence="2" key="1">
    <citation type="submission" date="2017-09" db="EMBL/GenBank/DDBJ databases">
        <title>Depth-based differentiation of microbial function through sediment-hosted aquifers and enrichment of novel symbionts in the deep terrestrial subsurface.</title>
        <authorList>
            <person name="Probst A.J."/>
            <person name="Ladd B."/>
            <person name="Jarett J.K."/>
            <person name="Geller-Mcgrath D.E."/>
            <person name="Sieber C.M.K."/>
            <person name="Emerson J.B."/>
            <person name="Anantharaman K."/>
            <person name="Thomas B.C."/>
            <person name="Malmstrom R."/>
            <person name="Stieglmeier M."/>
            <person name="Klingl A."/>
            <person name="Woyke T."/>
            <person name="Ryan C.M."/>
            <person name="Banfield J.F."/>
        </authorList>
    </citation>
    <scope>NUCLEOTIDE SEQUENCE [LARGE SCALE GENOMIC DNA]</scope>
</reference>
<organism evidence="1 2">
    <name type="scientific">Candidatus Magasanikbacteria bacterium CG10_big_fil_rev_8_21_14_0_10_38_6</name>
    <dbReference type="NCBI Taxonomy" id="1974647"/>
    <lineage>
        <taxon>Bacteria</taxon>
        <taxon>Candidatus Magasanikiibacteriota</taxon>
    </lineage>
</organism>
<name>A0A2M6P1Y6_9BACT</name>
<feature type="non-terminal residue" evidence="1">
    <location>
        <position position="1"/>
    </location>
</feature>